<name>A0A6G4IU54_STAAU</name>
<comment type="caution">
    <text evidence="1">The sequence shown here is derived from an EMBL/GenBank/DDBJ whole genome shotgun (WGS) entry which is preliminary data.</text>
</comment>
<feature type="non-terminal residue" evidence="1">
    <location>
        <position position="43"/>
    </location>
</feature>
<organism evidence="1">
    <name type="scientific">Staphylococcus aureus</name>
    <dbReference type="NCBI Taxonomy" id="1280"/>
    <lineage>
        <taxon>Bacteria</taxon>
        <taxon>Bacillati</taxon>
        <taxon>Bacillota</taxon>
        <taxon>Bacilli</taxon>
        <taxon>Bacillales</taxon>
        <taxon>Staphylococcaceae</taxon>
        <taxon>Staphylococcus</taxon>
    </lineage>
</organism>
<dbReference type="GO" id="GO:0016740">
    <property type="term" value="F:transferase activity"/>
    <property type="evidence" value="ECO:0007669"/>
    <property type="project" value="UniProtKB-KW"/>
</dbReference>
<gene>
    <name evidence="1" type="ORF">G0X02_07855</name>
</gene>
<evidence type="ECO:0000313" key="1">
    <source>
        <dbReference type="EMBL" id="NFV99969.1"/>
    </source>
</evidence>
<dbReference type="AlphaFoldDB" id="A0A6G4IU54"/>
<reference evidence="1" key="1">
    <citation type="submission" date="2020-02" db="EMBL/GenBank/DDBJ databases">
        <title>Novel Insights Into The Classification of Staphylococcal Beta-Lactamases In Relation To The Cefazolin Inoculum Effect.</title>
        <authorList>
            <person name="Carvajal L.P."/>
            <person name="Rincon S."/>
            <person name="Echeverri A."/>
            <person name="Porras J."/>
            <person name="Rios R."/>
            <person name="Ordonez K."/>
            <person name="Seas C."/>
            <person name="Gomez-Villegas S."/>
            <person name="Diaz L."/>
            <person name="Arias C.A."/>
            <person name="Reyes J."/>
        </authorList>
    </citation>
    <scope>NUCLEOTIDE SEQUENCE</scope>
    <source>
        <strain evidence="1">UCL372</strain>
    </source>
</reference>
<proteinExistence type="predicted"/>
<keyword evidence="1" id="KW-0808">Transferase</keyword>
<dbReference type="EMBL" id="JAAJQV010000124">
    <property type="protein sequence ID" value="NFV99969.1"/>
    <property type="molecule type" value="Genomic_DNA"/>
</dbReference>
<protein>
    <submittedName>
        <fullName evidence="1">GNAT family N-acetyltransferase</fullName>
    </submittedName>
</protein>
<sequence length="43" mass="4892">MEYKSYNKMSNNILSILSSEKNFDNKMVVSTGSYILSELPCIV</sequence>
<accession>A0A6G4IU54</accession>